<dbReference type="AlphaFoldDB" id="A0A8S4A724"/>
<keyword evidence="1" id="KW-0732">Signal</keyword>
<organism evidence="2 3">
    <name type="scientific">Candidula unifasciata</name>
    <dbReference type="NCBI Taxonomy" id="100452"/>
    <lineage>
        <taxon>Eukaryota</taxon>
        <taxon>Metazoa</taxon>
        <taxon>Spiralia</taxon>
        <taxon>Lophotrochozoa</taxon>
        <taxon>Mollusca</taxon>
        <taxon>Gastropoda</taxon>
        <taxon>Heterobranchia</taxon>
        <taxon>Euthyneura</taxon>
        <taxon>Panpulmonata</taxon>
        <taxon>Eupulmonata</taxon>
        <taxon>Stylommatophora</taxon>
        <taxon>Helicina</taxon>
        <taxon>Helicoidea</taxon>
        <taxon>Geomitridae</taxon>
        <taxon>Candidula</taxon>
    </lineage>
</organism>
<sequence>MLLKTYISAQLFLAAWAATVPTPTVTGIFNFTSLIDMVVNISSPTVSSSSVSDIKPEPACRLQEIAGCFSTTAPRFYTAVINIYRRDTRMSICGIADYFNTCAVPYKQKCSSAETLSFDIFTGLIQYLCTEQGYNDYLSLVPCVSNPEVTTEINKCVDNFPSPLRWDDLCRLPDDYTSCVINATRGYCEGTSADMLRQTLNTILYPLKIATCQNRPSPTDNTKNAVQAREVDAQAIIEPAFSLKIAEAPSTGASDKERPSILTTLTDAATTTLPSLEIPTVVVDGSVTPTSPQEFSIDAKTTAVSREFSIATVDATDRATSSREFSTASTGISASRSVDTVSPAPIEVTTIEASPREFSTAFLQVTAVQTLQGSQGELSTEATLEATPSGLSSENLRTELPRTNTFQKVSENVSTSQLQTSTVQTLVEYPQPTAVGFASSSLATQDGTVSVIVPQATSSLDIFTTAVSDNRALKLSTKSFSTSVLDITIPEISEQFSTVALNIETSQVTTGNIPAQTADVTVTETPVSRFATFASDIRVPGDSSREFVPESTAVAEASVFSEQFSTAALAISTSKVLSEGFSSRIPSEQFSSFVPDIGLTVISSEIFPTATYDDRTIEAPATTTPVKLTSKTEILTMSLAGTTPYSKIPTNLDLSTSASEINTIYKDGKTIPTTELSTIFQEMSTNLPIEVSLIASEYISSAQDLKTTLTAGTTLYPSLGNHLTTVRQESSTEYTPLVEGTSITIVREASISPSSFEASSVTTQELQISPTSVDYLPTATADIATTQTSSQATTTTSAPPTTTFASKTTLDFKTSPLKCYECHSGAPGSWQNVNCPPDGRIKKWAVTTKLCHGPCVSMVSRYPAGDVYRACSTNYYFPKPPPSEGCIKEDQGVFCFCSTNFCNTRNMTKEQKDYIQPPNFQISI</sequence>
<dbReference type="Proteomes" id="UP000678393">
    <property type="component" value="Unassembled WGS sequence"/>
</dbReference>
<name>A0A8S4A724_9EUPU</name>
<evidence type="ECO:0000313" key="3">
    <source>
        <dbReference type="Proteomes" id="UP000678393"/>
    </source>
</evidence>
<evidence type="ECO:0000256" key="1">
    <source>
        <dbReference type="SAM" id="SignalP"/>
    </source>
</evidence>
<gene>
    <name evidence="2" type="ORF">CUNI_LOCUS21626</name>
</gene>
<dbReference type="EMBL" id="CAJHNH020008486">
    <property type="protein sequence ID" value="CAG5136068.1"/>
    <property type="molecule type" value="Genomic_DNA"/>
</dbReference>
<feature type="signal peptide" evidence="1">
    <location>
        <begin position="1"/>
        <end position="17"/>
    </location>
</feature>
<dbReference type="OrthoDB" id="6162045at2759"/>
<proteinExistence type="predicted"/>
<feature type="chain" id="PRO_5035885185" evidence="1">
    <location>
        <begin position="18"/>
        <end position="924"/>
    </location>
</feature>
<protein>
    <submittedName>
        <fullName evidence="2">Uncharacterized protein</fullName>
    </submittedName>
</protein>
<keyword evidence="3" id="KW-1185">Reference proteome</keyword>
<comment type="caution">
    <text evidence="2">The sequence shown here is derived from an EMBL/GenBank/DDBJ whole genome shotgun (WGS) entry which is preliminary data.</text>
</comment>
<accession>A0A8S4A724</accession>
<reference evidence="2" key="1">
    <citation type="submission" date="2021-04" db="EMBL/GenBank/DDBJ databases">
        <authorList>
            <consortium name="Molecular Ecology Group"/>
        </authorList>
    </citation>
    <scope>NUCLEOTIDE SEQUENCE</scope>
</reference>
<evidence type="ECO:0000313" key="2">
    <source>
        <dbReference type="EMBL" id="CAG5136068.1"/>
    </source>
</evidence>